<dbReference type="Proteomes" id="UP000475214">
    <property type="component" value="Unassembled WGS sequence"/>
</dbReference>
<dbReference type="GO" id="GO:0016020">
    <property type="term" value="C:membrane"/>
    <property type="evidence" value="ECO:0007669"/>
    <property type="project" value="TreeGrafter"/>
</dbReference>
<dbReference type="EMBL" id="JAAGOA010000005">
    <property type="protein sequence ID" value="NEE00422.1"/>
    <property type="molecule type" value="Genomic_DNA"/>
</dbReference>
<dbReference type="Pfam" id="PF12697">
    <property type="entry name" value="Abhydrolase_6"/>
    <property type="match status" value="1"/>
</dbReference>
<dbReference type="Gene3D" id="3.40.50.1820">
    <property type="entry name" value="alpha/beta hydrolase"/>
    <property type="match status" value="1"/>
</dbReference>
<keyword evidence="2" id="KW-0378">Hydrolase</keyword>
<proteinExistence type="predicted"/>
<dbReference type="AlphaFoldDB" id="A0A6L9S773"/>
<keyword evidence="3" id="KW-1185">Reference proteome</keyword>
<dbReference type="InterPro" id="IPR000073">
    <property type="entry name" value="AB_hydrolase_1"/>
</dbReference>
<accession>A0A6L9S773</accession>
<dbReference type="GO" id="GO:0016787">
    <property type="term" value="F:hydrolase activity"/>
    <property type="evidence" value="ECO:0007669"/>
    <property type="project" value="UniProtKB-KW"/>
</dbReference>
<evidence type="ECO:0000259" key="1">
    <source>
        <dbReference type="Pfam" id="PF12697"/>
    </source>
</evidence>
<dbReference type="InterPro" id="IPR050266">
    <property type="entry name" value="AB_hydrolase_sf"/>
</dbReference>
<evidence type="ECO:0000313" key="3">
    <source>
        <dbReference type="Proteomes" id="UP000475214"/>
    </source>
</evidence>
<dbReference type="SUPFAM" id="SSF53474">
    <property type="entry name" value="alpha/beta-Hydrolases"/>
    <property type="match status" value="1"/>
</dbReference>
<feature type="domain" description="AB hydrolase-1" evidence="1">
    <location>
        <begin position="28"/>
        <end position="254"/>
    </location>
</feature>
<evidence type="ECO:0000313" key="2">
    <source>
        <dbReference type="EMBL" id="NEE00422.1"/>
    </source>
</evidence>
<comment type="caution">
    <text evidence="2">The sequence shown here is derived from an EMBL/GenBank/DDBJ whole genome shotgun (WGS) entry which is preliminary data.</text>
</comment>
<dbReference type="PANTHER" id="PTHR43798:SF33">
    <property type="entry name" value="HYDROLASE, PUTATIVE (AFU_ORTHOLOGUE AFUA_2G14860)-RELATED"/>
    <property type="match status" value="1"/>
</dbReference>
<dbReference type="PANTHER" id="PTHR43798">
    <property type="entry name" value="MONOACYLGLYCEROL LIPASE"/>
    <property type="match status" value="1"/>
</dbReference>
<organism evidence="2 3">
    <name type="scientific">Phytoactinopolyspora halotolerans</name>
    <dbReference type="NCBI Taxonomy" id="1981512"/>
    <lineage>
        <taxon>Bacteria</taxon>
        <taxon>Bacillati</taxon>
        <taxon>Actinomycetota</taxon>
        <taxon>Actinomycetes</taxon>
        <taxon>Jiangellales</taxon>
        <taxon>Jiangellaceae</taxon>
        <taxon>Phytoactinopolyspora</taxon>
    </lineage>
</organism>
<gene>
    <name evidence="2" type="ORF">G1H10_09595</name>
</gene>
<protein>
    <submittedName>
        <fullName evidence="2">Alpha/beta hydrolase</fullName>
    </submittedName>
</protein>
<dbReference type="RefSeq" id="WP_163736071.1">
    <property type="nucleotide sequence ID" value="NZ_JAAGOA010000005.1"/>
</dbReference>
<sequence>MNTTTDMFVQNGQLPIAVREYGGSGQPVILLHGAGGDMSAWDSVGPTLAAGLRPVAIDLRGHGTSGDGPWSWDAALSDLEAVADELDLRRPAVAGHSLGGSLAARWAHRHPECPAVVSLDGHRAPVTSQDNYDPEAAGLTTQELDHLVTRLNAMFDAQAATSNRPRADMMEALRASVQSDSLPVFAELTVPVLLVLATRSMPGLPAELEPLMVAFRAGLRRDVEALAASHSHLHVREIDGTHGLLFEMPTEVAEMISTFVARATA</sequence>
<name>A0A6L9S773_9ACTN</name>
<dbReference type="InterPro" id="IPR029058">
    <property type="entry name" value="AB_hydrolase_fold"/>
</dbReference>
<reference evidence="2 3" key="1">
    <citation type="submission" date="2020-02" db="EMBL/GenBank/DDBJ databases">
        <authorList>
            <person name="Li X.-J."/>
            <person name="Han X.-M."/>
        </authorList>
    </citation>
    <scope>NUCLEOTIDE SEQUENCE [LARGE SCALE GENOMIC DNA]</scope>
    <source>
        <strain evidence="2 3">CCTCC AB 2017055</strain>
    </source>
</reference>